<dbReference type="PANTHER" id="PTHR41695">
    <property type="entry name" value="1,4-ALPHA-GLUCAN BRANCHING ENZYME RV3031-RELATED"/>
    <property type="match status" value="1"/>
</dbReference>
<evidence type="ECO:0000259" key="1">
    <source>
        <dbReference type="Pfam" id="PF09210"/>
    </source>
</evidence>
<dbReference type="EMBL" id="JPGY02000001">
    <property type="protein sequence ID" value="KRU12294.1"/>
    <property type="molecule type" value="Genomic_DNA"/>
</dbReference>
<name>A0A837S7V0_CLOPA</name>
<sequence>MHKCEEIMIRLANTYKTPNDLQSRALNQAAKELMLAEASDWPFIIKNNTTVEYAVKRINTHLDRFTKLYENISKNSIDIKFLREIESLDNIFPNINYKIYET</sequence>
<dbReference type="GO" id="GO:0003844">
    <property type="term" value="F:1,4-alpha-glucan branching enzyme activity"/>
    <property type="evidence" value="ECO:0007669"/>
    <property type="project" value="InterPro"/>
</dbReference>
<dbReference type="GO" id="GO:0030979">
    <property type="term" value="P:alpha-glucan biosynthetic process"/>
    <property type="evidence" value="ECO:0007669"/>
    <property type="project" value="InterPro"/>
</dbReference>
<dbReference type="Proteomes" id="UP000028042">
    <property type="component" value="Unassembled WGS sequence"/>
</dbReference>
<dbReference type="InterPro" id="IPR015293">
    <property type="entry name" value="BE_C"/>
</dbReference>
<dbReference type="InterPro" id="IPR040042">
    <property type="entry name" value="Branching_enz_MT3115-like"/>
</dbReference>
<dbReference type="PANTHER" id="PTHR41695:SF1">
    <property type="entry name" value="1,4-ALPHA-GLUCAN BRANCHING ENZYME TK1436"/>
    <property type="match status" value="1"/>
</dbReference>
<dbReference type="InterPro" id="IPR028995">
    <property type="entry name" value="Glyco_hydro_57/38_cen_sf"/>
</dbReference>
<dbReference type="GO" id="GO:0005576">
    <property type="term" value="C:extracellular region"/>
    <property type="evidence" value="ECO:0007669"/>
    <property type="project" value="TreeGrafter"/>
</dbReference>
<dbReference type="Pfam" id="PF09210">
    <property type="entry name" value="BE_C"/>
    <property type="match status" value="1"/>
</dbReference>
<dbReference type="AlphaFoldDB" id="A0A837S7V0"/>
<protein>
    <recommendedName>
        <fullName evidence="1">1,4-alpha-glucan branching enzyme C-terminal domain-containing protein</fullName>
    </recommendedName>
</protein>
<dbReference type="Gene3D" id="1.20.1430.10">
    <property type="entry name" value="Families 57/38 glycoside transferase, middle domain"/>
    <property type="match status" value="1"/>
</dbReference>
<organism evidence="2 3">
    <name type="scientific">Clostridium pasteurianum DSM 525 = ATCC 6013</name>
    <dbReference type="NCBI Taxonomy" id="1262449"/>
    <lineage>
        <taxon>Bacteria</taxon>
        <taxon>Bacillati</taxon>
        <taxon>Bacillota</taxon>
        <taxon>Clostridia</taxon>
        <taxon>Eubacteriales</taxon>
        <taxon>Clostridiaceae</taxon>
        <taxon>Clostridium</taxon>
    </lineage>
</organism>
<evidence type="ECO:0000313" key="2">
    <source>
        <dbReference type="EMBL" id="KRU12294.1"/>
    </source>
</evidence>
<dbReference type="InterPro" id="IPR037090">
    <property type="entry name" value="57_glycoside_trans_central"/>
</dbReference>
<dbReference type="SUPFAM" id="SSF88688">
    <property type="entry name" value="Families 57/38 glycoside transferase middle domain"/>
    <property type="match status" value="1"/>
</dbReference>
<gene>
    <name evidence="2" type="ORF">CP6013_01541</name>
</gene>
<comment type="caution">
    <text evidence="2">The sequence shown here is derived from an EMBL/GenBank/DDBJ whole genome shotgun (WGS) entry which is preliminary data.</text>
</comment>
<proteinExistence type="predicted"/>
<accession>A0A837S7V0</accession>
<evidence type="ECO:0000313" key="3">
    <source>
        <dbReference type="Proteomes" id="UP000028042"/>
    </source>
</evidence>
<reference evidence="2 3" key="1">
    <citation type="journal article" name="Genome Announc.">
        <title>Improved Draft Genome Sequence of Clostridium pasteurianum Strain ATCC 6013 (DSM 525) Using a Hybrid Next-Generation Sequencing Approach.</title>
        <authorList>
            <person name="Pyne M.E."/>
            <person name="Utturkar S."/>
            <person name="Brown S.D."/>
            <person name="Moo-Young M."/>
            <person name="Chung D.A."/>
            <person name="Chou C.P."/>
        </authorList>
    </citation>
    <scope>NUCLEOTIDE SEQUENCE [LARGE SCALE GENOMIC DNA]</scope>
    <source>
        <strain evidence="2 3">ATCC 6013</strain>
    </source>
</reference>
<feature type="domain" description="1,4-alpha-glucan branching enzyme C-terminal" evidence="1">
    <location>
        <begin position="1"/>
        <end position="100"/>
    </location>
</feature>